<reference evidence="3 4" key="1">
    <citation type="journal article" date="2019" name="Int. J. Syst. Evol. Microbiol.">
        <title>The Global Catalogue of Microorganisms (GCM) 10K type strain sequencing project: providing services to taxonomists for standard genome sequencing and annotation.</title>
        <authorList>
            <consortium name="The Broad Institute Genomics Platform"/>
            <consortium name="The Broad Institute Genome Sequencing Center for Infectious Disease"/>
            <person name="Wu L."/>
            <person name="Ma J."/>
        </authorList>
    </citation>
    <scope>NUCLEOTIDE SEQUENCE [LARGE SCALE GENOMIC DNA]</scope>
    <source>
        <strain evidence="3 4">JCM 14718</strain>
    </source>
</reference>
<feature type="region of interest" description="Disordered" evidence="1">
    <location>
        <begin position="268"/>
        <end position="295"/>
    </location>
</feature>
<dbReference type="Proteomes" id="UP001500618">
    <property type="component" value="Unassembled WGS sequence"/>
</dbReference>
<feature type="transmembrane region" description="Helical" evidence="2">
    <location>
        <begin position="24"/>
        <end position="46"/>
    </location>
</feature>
<keyword evidence="2" id="KW-1133">Transmembrane helix</keyword>
<dbReference type="EMBL" id="BAAANY010000005">
    <property type="protein sequence ID" value="GAA1664499.1"/>
    <property type="molecule type" value="Genomic_DNA"/>
</dbReference>
<evidence type="ECO:0000256" key="1">
    <source>
        <dbReference type="SAM" id="MobiDB-lite"/>
    </source>
</evidence>
<evidence type="ECO:0000313" key="4">
    <source>
        <dbReference type="Proteomes" id="UP001500618"/>
    </source>
</evidence>
<gene>
    <name evidence="3" type="ORF">GCM10009765_12550</name>
</gene>
<evidence type="ECO:0000256" key="2">
    <source>
        <dbReference type="SAM" id="Phobius"/>
    </source>
</evidence>
<accession>A0ABN2G417</accession>
<proteinExistence type="predicted"/>
<comment type="caution">
    <text evidence="3">The sequence shown here is derived from an EMBL/GenBank/DDBJ whole genome shotgun (WGS) entry which is preliminary data.</text>
</comment>
<sequence>MVPEPGLGADFHGGKAMSHNGFRWSSPTTVVALVLGVALVVGYGAWREGWRPTFHNPLANSADSDTRIYNGFEGTNAASYAEGAAGIVPPPAAKAGDWSAADVARDLSAVKAALVSSHLDHRLLVTGDPAGYLAQVAPGYRSLAKLSLAKDSFSEMIRTAPGTTLADLSPRVKGKMTFGVGKDEDGHSYLQITTNYVWAYAFAGVGTNHPGEHVVVVHDETKWGSYSDSHVGPESRGLWVEGTQAYVYNMDCQQIAHGLIAPASWKDQGTGVAGGGEDYSPDQPVDGPDTCPNHK</sequence>
<protein>
    <submittedName>
        <fullName evidence="3">Uncharacterized protein</fullName>
    </submittedName>
</protein>
<organism evidence="3 4">
    <name type="scientific">Fodinicola feengrottensis</name>
    <dbReference type="NCBI Taxonomy" id="435914"/>
    <lineage>
        <taxon>Bacteria</taxon>
        <taxon>Bacillati</taxon>
        <taxon>Actinomycetota</taxon>
        <taxon>Actinomycetes</taxon>
        <taxon>Mycobacteriales</taxon>
        <taxon>Fodinicola</taxon>
    </lineage>
</organism>
<evidence type="ECO:0000313" key="3">
    <source>
        <dbReference type="EMBL" id="GAA1664499.1"/>
    </source>
</evidence>
<keyword evidence="2" id="KW-0472">Membrane</keyword>
<keyword evidence="4" id="KW-1185">Reference proteome</keyword>
<name>A0ABN2G417_9ACTN</name>
<keyword evidence="2" id="KW-0812">Transmembrane</keyword>